<feature type="domain" description="Peptidase M20 dimerisation" evidence="5">
    <location>
        <begin position="175"/>
        <end position="274"/>
    </location>
</feature>
<keyword evidence="3" id="KW-0170">Cobalt</keyword>
<dbReference type="AlphaFoldDB" id="A0A1L6MXQ6"/>
<dbReference type="NCBIfam" id="TIGR01900">
    <property type="entry name" value="dapE-gram_pos"/>
    <property type="match status" value="1"/>
</dbReference>
<dbReference type="RefSeq" id="WP_075276945.1">
    <property type="nucleotide sequence ID" value="NZ_CP016908.1"/>
</dbReference>
<sequence>MTPEQREHLHQTLLWLCSIPSPIGEEERLCEAVHHRLQQLPLPEPIRRIANSLVVPLVRHGKQEGQQAPFHIALVGHLDTVRAENGPARLEGDRCFGSGSSDMKSGLAVMMTLAERIALSMFVYDITLFFYAREEGPYAENELGLVLEQITDFPPIDLAVCMEPSDNRIHLGCMGSLHARLEVEGRSAHSARPWEGENAILKTLPLLEDLARVAPKECVVDGLTYRTVTSVTQIADGGRGRNVIPDRLTLNINHRFPPGVSLEKAEREVVSLVAGRARISWIDKSPSAMPYAAHPLVQALTKLGVRGIEPKQAWTDVARFAAKGIAAINFGPGENAQAHQKNESTSLVLLEENFVLMRRWLTAP</sequence>
<dbReference type="InterPro" id="IPR036264">
    <property type="entry name" value="Bact_exopeptidase_dim_dom"/>
</dbReference>
<keyword evidence="1" id="KW-0479">Metal-binding</keyword>
<proteinExistence type="predicted"/>
<dbReference type="OrthoDB" id="9809784at2"/>
<dbReference type="Pfam" id="PF01546">
    <property type="entry name" value="Peptidase_M20"/>
    <property type="match status" value="1"/>
</dbReference>
<evidence type="ECO:0000256" key="1">
    <source>
        <dbReference type="ARBA" id="ARBA00022723"/>
    </source>
</evidence>
<dbReference type="GO" id="GO:0006526">
    <property type="term" value="P:L-arginine biosynthetic process"/>
    <property type="evidence" value="ECO:0007669"/>
    <property type="project" value="TreeGrafter"/>
</dbReference>
<dbReference type="EC" id="3.5.1.18" evidence="4"/>
<dbReference type="SUPFAM" id="SSF55031">
    <property type="entry name" value="Bacterial exopeptidase dimerisation domain"/>
    <property type="match status" value="1"/>
</dbReference>
<dbReference type="EMBL" id="CP016908">
    <property type="protein sequence ID" value="APS00280.1"/>
    <property type="molecule type" value="Genomic_DNA"/>
</dbReference>
<dbReference type="InterPro" id="IPR002933">
    <property type="entry name" value="Peptidase_M20"/>
</dbReference>
<evidence type="ECO:0000256" key="2">
    <source>
        <dbReference type="ARBA" id="ARBA00022801"/>
    </source>
</evidence>
<keyword evidence="2" id="KW-0378">Hydrolase</keyword>
<name>A0A1L6MXQ6_9BACT</name>
<reference evidence="6 7" key="1">
    <citation type="submission" date="2016-08" db="EMBL/GenBank/DDBJ databases">
        <title>Identification and validation of antigenic proteins from Pajaroellobacter abortibovis using de-novo genome sequence assembly and reverse vaccinology.</title>
        <authorList>
            <person name="Welly B.T."/>
            <person name="Miller M.R."/>
            <person name="Stott J.L."/>
            <person name="Blanchard M.T."/>
            <person name="Islas-Trejo A.D."/>
            <person name="O'Rourke S.M."/>
            <person name="Young A.E."/>
            <person name="Medrano J.F."/>
            <person name="Van Eenennaam A.L."/>
        </authorList>
    </citation>
    <scope>NUCLEOTIDE SEQUENCE [LARGE SCALE GENOMIC DNA]</scope>
    <source>
        <strain evidence="6 7">BTF92-0548A/99-0131</strain>
    </source>
</reference>
<dbReference type="GO" id="GO:0046872">
    <property type="term" value="F:metal ion binding"/>
    <property type="evidence" value="ECO:0007669"/>
    <property type="project" value="UniProtKB-KW"/>
</dbReference>
<dbReference type="InterPro" id="IPR011650">
    <property type="entry name" value="Peptidase_M20_dimer"/>
</dbReference>
<evidence type="ECO:0000313" key="7">
    <source>
        <dbReference type="Proteomes" id="UP000185544"/>
    </source>
</evidence>
<evidence type="ECO:0000256" key="4">
    <source>
        <dbReference type="NCBIfam" id="TIGR01900"/>
    </source>
</evidence>
<dbReference type="Gene3D" id="3.30.70.360">
    <property type="match status" value="1"/>
</dbReference>
<evidence type="ECO:0000313" key="6">
    <source>
        <dbReference type="EMBL" id="APS00280.1"/>
    </source>
</evidence>
<dbReference type="PANTHER" id="PTHR43808">
    <property type="entry name" value="ACETYLORNITHINE DEACETYLASE"/>
    <property type="match status" value="1"/>
</dbReference>
<dbReference type="InterPro" id="IPR050072">
    <property type="entry name" value="Peptidase_M20A"/>
</dbReference>
<accession>A0A1L6MXQ6</accession>
<gene>
    <name evidence="6" type="ORF">BCY86_05970</name>
</gene>
<evidence type="ECO:0000256" key="3">
    <source>
        <dbReference type="ARBA" id="ARBA00023285"/>
    </source>
</evidence>
<organism evidence="6 7">
    <name type="scientific">Pajaroellobacter abortibovis</name>
    <dbReference type="NCBI Taxonomy" id="1882918"/>
    <lineage>
        <taxon>Bacteria</taxon>
        <taxon>Pseudomonadati</taxon>
        <taxon>Myxococcota</taxon>
        <taxon>Polyangia</taxon>
        <taxon>Polyangiales</taxon>
        <taxon>Polyangiaceae</taxon>
    </lineage>
</organism>
<dbReference type="Proteomes" id="UP000185544">
    <property type="component" value="Chromosome"/>
</dbReference>
<keyword evidence="7" id="KW-1185">Reference proteome</keyword>
<dbReference type="PANTHER" id="PTHR43808:SF31">
    <property type="entry name" value="N-ACETYL-L-CITRULLINE DEACETYLASE"/>
    <property type="match status" value="1"/>
</dbReference>
<dbReference type="InterPro" id="IPR010174">
    <property type="entry name" value="Succinyl-DAP_deSuclase_DapE"/>
</dbReference>
<evidence type="ECO:0000259" key="5">
    <source>
        <dbReference type="Pfam" id="PF07687"/>
    </source>
</evidence>
<dbReference type="KEGG" id="pabo:BCY86_05970"/>
<dbReference type="Pfam" id="PF07687">
    <property type="entry name" value="M20_dimer"/>
    <property type="match status" value="1"/>
</dbReference>
<protein>
    <recommendedName>
        <fullName evidence="4">Succinyl-diaminopimelate desuccinylase</fullName>
        <ecNumber evidence="4">3.5.1.18</ecNumber>
    </recommendedName>
</protein>
<dbReference type="GO" id="GO:0009014">
    <property type="term" value="F:succinyl-diaminopimelate desuccinylase activity"/>
    <property type="evidence" value="ECO:0007669"/>
    <property type="project" value="UniProtKB-UniRule"/>
</dbReference>
<dbReference type="STRING" id="1882918.BCY86_05970"/>
<dbReference type="SUPFAM" id="SSF53187">
    <property type="entry name" value="Zn-dependent exopeptidases"/>
    <property type="match status" value="1"/>
</dbReference>
<dbReference type="Gene3D" id="3.40.630.10">
    <property type="entry name" value="Zn peptidases"/>
    <property type="match status" value="1"/>
</dbReference>
<dbReference type="GO" id="GO:0009089">
    <property type="term" value="P:lysine biosynthetic process via diaminopimelate"/>
    <property type="evidence" value="ECO:0007669"/>
    <property type="project" value="UniProtKB-UniRule"/>
</dbReference>
<dbReference type="GO" id="GO:0008777">
    <property type="term" value="F:acetylornithine deacetylase activity"/>
    <property type="evidence" value="ECO:0007669"/>
    <property type="project" value="TreeGrafter"/>
</dbReference>